<proteinExistence type="predicted"/>
<comment type="caution">
    <text evidence="1">The sequence shown here is derived from an EMBL/GenBank/DDBJ whole genome shotgun (WGS) entry which is preliminary data.</text>
</comment>
<protein>
    <submittedName>
        <fullName evidence="1">Uncharacterized protein</fullName>
    </submittedName>
</protein>
<organism evidence="1 2">
    <name type="scientific">Deinococcus roseus</name>
    <dbReference type="NCBI Taxonomy" id="392414"/>
    <lineage>
        <taxon>Bacteria</taxon>
        <taxon>Thermotogati</taxon>
        <taxon>Deinococcota</taxon>
        <taxon>Deinococci</taxon>
        <taxon>Deinococcales</taxon>
        <taxon>Deinococcaceae</taxon>
        <taxon>Deinococcus</taxon>
    </lineage>
</organism>
<gene>
    <name evidence="1" type="ORF">GCM10008938_46970</name>
</gene>
<name>A0ABQ2DEJ6_9DEIO</name>
<reference evidence="2" key="1">
    <citation type="journal article" date="2019" name="Int. J. Syst. Evol. Microbiol.">
        <title>The Global Catalogue of Microorganisms (GCM) 10K type strain sequencing project: providing services to taxonomists for standard genome sequencing and annotation.</title>
        <authorList>
            <consortium name="The Broad Institute Genomics Platform"/>
            <consortium name="The Broad Institute Genome Sequencing Center for Infectious Disease"/>
            <person name="Wu L."/>
            <person name="Ma J."/>
        </authorList>
    </citation>
    <scope>NUCLEOTIDE SEQUENCE [LARGE SCALE GENOMIC DNA]</scope>
    <source>
        <strain evidence="2">JCM 14370</strain>
    </source>
</reference>
<sequence>MNSEFIQRVAGVPLEATHLVMAESDLVWPFGPRMSHWNKPHLVIAAQHFQLSLTPDATQTASQYEQGLLFSVLDHLQQHPSHRFVVLNRVGTHSEGWVCLVPSRGFAQVQRILSLYRLNITPAGLREVLQ</sequence>
<keyword evidence="2" id="KW-1185">Reference proteome</keyword>
<evidence type="ECO:0000313" key="1">
    <source>
        <dbReference type="EMBL" id="GGJ55399.1"/>
    </source>
</evidence>
<evidence type="ECO:0000313" key="2">
    <source>
        <dbReference type="Proteomes" id="UP000632222"/>
    </source>
</evidence>
<dbReference type="Proteomes" id="UP000632222">
    <property type="component" value="Unassembled WGS sequence"/>
</dbReference>
<dbReference type="EMBL" id="BMOD01000033">
    <property type="protein sequence ID" value="GGJ55399.1"/>
    <property type="molecule type" value="Genomic_DNA"/>
</dbReference>
<accession>A0ABQ2DEJ6</accession>
<dbReference type="RefSeq" id="WP_189007922.1">
    <property type="nucleotide sequence ID" value="NZ_BMOD01000033.1"/>
</dbReference>